<dbReference type="GO" id="GO:0005886">
    <property type="term" value="C:plasma membrane"/>
    <property type="evidence" value="ECO:0007669"/>
    <property type="project" value="UniProtKB-SubCell"/>
</dbReference>
<dbReference type="SUPFAM" id="SSF81653">
    <property type="entry name" value="Calcium ATPase, transduction domain A"/>
    <property type="match status" value="1"/>
</dbReference>
<feature type="binding site" evidence="14">
    <location>
        <position position="676"/>
    </location>
    <ligand>
        <name>ATP</name>
        <dbReference type="ChEBI" id="CHEBI:30616"/>
    </ligand>
</feature>
<feature type="binding site" evidence="14">
    <location>
        <position position="677"/>
    </location>
    <ligand>
        <name>ATP</name>
        <dbReference type="ChEBI" id="CHEBI:30616"/>
    </ligand>
</feature>
<feature type="binding site" evidence="15">
    <location>
        <position position="792"/>
    </location>
    <ligand>
        <name>Mg(2+)</name>
        <dbReference type="ChEBI" id="CHEBI:18420"/>
    </ligand>
</feature>
<sequence>MLPFNIIGVAVATSITLWLLVCNAGYKNTEDSTEKTSMADHGDSRLIFLNQQQYTKFCSNRVSTAKYNLLTFLPRFLYSQFRRAANSFFLFIALLQQIPDVSPTGRWTTLVPLLFILVVAAVKEIIEDLPAILPAHNLPLSFPATVLRNGAWEIVHWEKVMYLTTYWVNYPVYRPDEAHVSEPQGMCYIETSNLDGETNLKIRQGLQVTSEIKDIDSLVRLSGRMECESPNRHLYEFVGNIRLERDSTLSLGPDQILLRGAQLRNTQWIHGVVVYTGHDTKLMQNSTRPPLKLSNVERITNFQILVLFGCLLAISLVCSIGQTIWKYQYGNDAWYMDLNYGGAANFGLNFLTFIILFNNLIPISLLVTLEVIKFIQAFFINWDTDMLYEPTNTPAMARTSNLNEELGQVKYIFSDKTGTLTCNVMQFKKCSIAGVTYGHSTQSSEEAEFNDPSLLENLQSNHPTAGVILDFMTMMAVCHTAVPEHTDGSISYQAASPDEGALVRAARNLGFVFTGRTPDTVILDSIGKEEKYELLHVLEFTSTRKRMSVIIRTPSGKIRLYCKGADTVVYDRLADSSRYKEITLKHLETFATEGLRTLCFAVAEVSESTYQQWLEIHQRASTSLQNRSLKMEETYELIEKNLLLLGATAIEDKLQDKVPETIETLIKADIKIWILTGDKQETAINIGHSCRLLTKNMGMLVINEDSLDATRETLGYHCGMLGDALYKENDFALIIDGTTLKYALTLGARQHFLDLALSCKAVICCRVSPLQKSEVVELVKKQVKVITLAIGDGANDVGMIQTAHVGVGISGNEGLQAANSSDYSIAQFKYLKNLLLVHGAWNYNRVAKCILYCFYKNIVLYIIEIWFAFVNGFSGQILFERWCIGLYNVIFTALPPLTLGIFERSCRKENMLKYPELYKTSQNAMGFNTKVFWAHCLNGLFHSVILFWFPLKAFQHGDLVFNFCLKAGLETSSWTMFSHIAIWGSIGLWVVFFGIYSSLWPWITLAPDMSGEADMMFSSGVFWTGLVFIPTTSLVFDVAYKVVKKVCFKTLVDEVQELEALSKDPGAVVHGKSLTERALLLKNVFKKSTVSLYRSDSMQQNLLHGYAFSQDENGVVSQSEVVRVYDTTKQRPSEW</sequence>
<evidence type="ECO:0000256" key="14">
    <source>
        <dbReference type="PIRSR" id="PIRSR606539-2"/>
    </source>
</evidence>
<keyword evidence="6 14" id="KW-0547">Nucleotide-binding</keyword>
<dbReference type="EC" id="7.6.2.1" evidence="16"/>
<feature type="binding site" evidence="15">
    <location>
        <position position="417"/>
    </location>
    <ligand>
        <name>Mg(2+)</name>
        <dbReference type="ChEBI" id="CHEBI:18420"/>
    </ligand>
</feature>
<dbReference type="AlphaFoldDB" id="A0A8C5CSF2"/>
<dbReference type="SFLD" id="SFLDS00003">
    <property type="entry name" value="Haloacid_Dehalogenase"/>
    <property type="match status" value="1"/>
</dbReference>
<feature type="transmembrane region" description="Helical" evidence="16">
    <location>
        <begin position="884"/>
        <end position="902"/>
    </location>
</feature>
<evidence type="ECO:0000256" key="9">
    <source>
        <dbReference type="ARBA" id="ARBA00022967"/>
    </source>
</evidence>
<feature type="binding site" evidence="14">
    <location>
        <position position="766"/>
    </location>
    <ligand>
        <name>ATP</name>
        <dbReference type="ChEBI" id="CHEBI:30616"/>
    </ligand>
</feature>
<comment type="subcellular location">
    <subcellularLocation>
        <location evidence="2 16">Membrane</location>
        <topology evidence="2 16">Multi-pass membrane protein</topology>
    </subcellularLocation>
</comment>
<dbReference type="GO" id="GO:0140326">
    <property type="term" value="F:ATPase-coupled intramembrane lipid transporter activity"/>
    <property type="evidence" value="ECO:0007669"/>
    <property type="project" value="UniProtKB-EC"/>
</dbReference>
<organism evidence="19 20">
    <name type="scientific">Gadus morhua</name>
    <name type="common">Atlantic cod</name>
    <dbReference type="NCBI Taxonomy" id="8049"/>
    <lineage>
        <taxon>Eukaryota</taxon>
        <taxon>Metazoa</taxon>
        <taxon>Chordata</taxon>
        <taxon>Craniata</taxon>
        <taxon>Vertebrata</taxon>
        <taxon>Euteleostomi</taxon>
        <taxon>Actinopterygii</taxon>
        <taxon>Neopterygii</taxon>
        <taxon>Teleostei</taxon>
        <taxon>Neoteleostei</taxon>
        <taxon>Acanthomorphata</taxon>
        <taxon>Zeiogadaria</taxon>
        <taxon>Gadariae</taxon>
        <taxon>Gadiformes</taxon>
        <taxon>Gadoidei</taxon>
        <taxon>Gadidae</taxon>
        <taxon>Gadus</taxon>
    </lineage>
</organism>
<dbReference type="InterPro" id="IPR023299">
    <property type="entry name" value="ATPase_P-typ_cyto_dom_N"/>
</dbReference>
<feature type="binding site" evidence="14">
    <location>
        <position position="796"/>
    </location>
    <ligand>
        <name>ATP</name>
        <dbReference type="ChEBI" id="CHEBI:30616"/>
    </ligand>
</feature>
<comment type="catalytic activity">
    <reaction evidence="12 16">
        <text>ATP + H2O + phospholipidSide 1 = ADP + phosphate + phospholipidSide 2.</text>
        <dbReference type="EC" id="7.6.2.1"/>
    </reaction>
</comment>
<evidence type="ECO:0000256" key="4">
    <source>
        <dbReference type="ARBA" id="ARBA00022692"/>
    </source>
</evidence>
<dbReference type="SUPFAM" id="SSF81665">
    <property type="entry name" value="Calcium ATPase, transmembrane domain M"/>
    <property type="match status" value="1"/>
</dbReference>
<dbReference type="Ensembl" id="ENSGMOT00000031269.1">
    <property type="protein sequence ID" value="ENSGMOP00000065446.1"/>
    <property type="gene ID" value="ENSGMOG00000016419.2"/>
</dbReference>
<accession>A0A8C5CSF2</accession>
<dbReference type="SFLD" id="SFLDF00027">
    <property type="entry name" value="p-type_atpase"/>
    <property type="match status" value="1"/>
</dbReference>
<dbReference type="NCBIfam" id="TIGR01652">
    <property type="entry name" value="ATPase-Plipid"/>
    <property type="match status" value="1"/>
</dbReference>
<keyword evidence="8 15" id="KW-0460">Magnesium</keyword>
<dbReference type="PANTHER" id="PTHR24092">
    <property type="entry name" value="PROBABLE PHOSPHOLIPID-TRANSPORTING ATPASE"/>
    <property type="match status" value="1"/>
</dbReference>
<feature type="active site" description="4-aspartylphosphate intermediate" evidence="13">
    <location>
        <position position="415"/>
    </location>
</feature>
<feature type="transmembrane region" description="Helical" evidence="16">
    <location>
        <begin position="345"/>
        <end position="369"/>
    </location>
</feature>
<feature type="binding site" evidence="14">
    <location>
        <position position="795"/>
    </location>
    <ligand>
        <name>ATP</name>
        <dbReference type="ChEBI" id="CHEBI:30616"/>
    </ligand>
</feature>
<dbReference type="InterPro" id="IPR036412">
    <property type="entry name" value="HAD-like_sf"/>
</dbReference>
<evidence type="ECO:0000256" key="16">
    <source>
        <dbReference type="RuleBase" id="RU362033"/>
    </source>
</evidence>
<keyword evidence="9 16" id="KW-1278">Translocase</keyword>
<dbReference type="GO" id="GO:0005524">
    <property type="term" value="F:ATP binding"/>
    <property type="evidence" value="ECO:0007669"/>
    <property type="project" value="UniProtKB-UniRule"/>
</dbReference>
<comment type="cofactor">
    <cofactor evidence="1 15">
        <name>Mg(2+)</name>
        <dbReference type="ChEBI" id="CHEBI:18420"/>
    </cofactor>
</comment>
<feature type="binding site" evidence="15">
    <location>
        <position position="415"/>
    </location>
    <ligand>
        <name>Mg(2+)</name>
        <dbReference type="ChEBI" id="CHEBI:18420"/>
    </ligand>
</feature>
<dbReference type="InterPro" id="IPR044492">
    <property type="entry name" value="P_typ_ATPase_HD_dom"/>
</dbReference>
<feature type="transmembrane region" description="Helical" evidence="16">
    <location>
        <begin position="980"/>
        <end position="1000"/>
    </location>
</feature>
<dbReference type="InterPro" id="IPR023214">
    <property type="entry name" value="HAD_sf"/>
</dbReference>
<dbReference type="SUPFAM" id="SSF81660">
    <property type="entry name" value="Metal cation-transporting ATPase, ATP-binding domain N"/>
    <property type="match status" value="1"/>
</dbReference>
<feature type="transmembrane region" description="Helical" evidence="16">
    <location>
        <begin position="858"/>
        <end position="878"/>
    </location>
</feature>
<evidence type="ECO:0000259" key="17">
    <source>
        <dbReference type="Pfam" id="PF16209"/>
    </source>
</evidence>
<feature type="domain" description="P-type ATPase N-terminal" evidence="17">
    <location>
        <begin position="50"/>
        <end position="110"/>
    </location>
</feature>
<dbReference type="InterPro" id="IPR023298">
    <property type="entry name" value="ATPase_P-typ_TM_dom_sf"/>
</dbReference>
<evidence type="ECO:0000256" key="8">
    <source>
        <dbReference type="ARBA" id="ARBA00022842"/>
    </source>
</evidence>
<dbReference type="CDD" id="cd02073">
    <property type="entry name" value="P-type_ATPase_APLT_Dnf-like"/>
    <property type="match status" value="1"/>
</dbReference>
<feature type="domain" description="P-type ATPase C-terminal" evidence="18">
    <location>
        <begin position="818"/>
        <end position="1049"/>
    </location>
</feature>
<dbReference type="Gene3D" id="3.40.50.1000">
    <property type="entry name" value="HAD superfamily/HAD-like"/>
    <property type="match status" value="1"/>
</dbReference>
<reference evidence="19" key="2">
    <citation type="submission" date="2025-09" db="UniProtKB">
        <authorList>
            <consortium name="Ensembl"/>
        </authorList>
    </citation>
    <scope>IDENTIFICATION</scope>
</reference>
<dbReference type="InterPro" id="IPR032631">
    <property type="entry name" value="P-type_ATPase_N"/>
</dbReference>
<dbReference type="Pfam" id="PF13246">
    <property type="entry name" value="Cation_ATPase"/>
    <property type="match status" value="1"/>
</dbReference>
<keyword evidence="5 15" id="KW-0479">Metal-binding</keyword>
<dbReference type="NCBIfam" id="TIGR01494">
    <property type="entry name" value="ATPase_P-type"/>
    <property type="match status" value="2"/>
</dbReference>
<dbReference type="SFLD" id="SFLDG00002">
    <property type="entry name" value="C1.7:_P-type_atpase_like"/>
    <property type="match status" value="1"/>
</dbReference>
<dbReference type="Pfam" id="PF16209">
    <property type="entry name" value="PhoLip_ATPase_N"/>
    <property type="match status" value="1"/>
</dbReference>
<proteinExistence type="inferred from homology"/>
<name>A0A8C5CSF2_GADMO</name>
<dbReference type="PROSITE" id="PS00154">
    <property type="entry name" value="ATPASE_E1_E2"/>
    <property type="match status" value="1"/>
</dbReference>
<feature type="transmembrane region" description="Helical" evidence="16">
    <location>
        <begin position="6"/>
        <end position="26"/>
    </location>
</feature>
<keyword evidence="7 14" id="KW-0067">ATP-binding</keyword>
<dbReference type="GO" id="GO:0005802">
    <property type="term" value="C:trans-Golgi network"/>
    <property type="evidence" value="ECO:0007669"/>
    <property type="project" value="TreeGrafter"/>
</dbReference>
<keyword evidence="11 16" id="KW-0472">Membrane</keyword>
<evidence type="ECO:0000256" key="10">
    <source>
        <dbReference type="ARBA" id="ARBA00022989"/>
    </source>
</evidence>
<evidence type="ECO:0000256" key="11">
    <source>
        <dbReference type="ARBA" id="ARBA00023136"/>
    </source>
</evidence>
<dbReference type="GeneTree" id="ENSGT00940000157110"/>
<evidence type="ECO:0000256" key="7">
    <source>
        <dbReference type="ARBA" id="ARBA00022840"/>
    </source>
</evidence>
<evidence type="ECO:0000256" key="12">
    <source>
        <dbReference type="ARBA" id="ARBA00034036"/>
    </source>
</evidence>
<feature type="transmembrane region" description="Helical" evidence="16">
    <location>
        <begin position="302"/>
        <end position="325"/>
    </location>
</feature>
<feature type="binding site" evidence="14">
    <location>
        <position position="772"/>
    </location>
    <ligand>
        <name>ATP</name>
        <dbReference type="ChEBI" id="CHEBI:30616"/>
    </ligand>
</feature>
<dbReference type="InterPro" id="IPR018303">
    <property type="entry name" value="ATPase_P-typ_P_site"/>
</dbReference>
<keyword evidence="4 16" id="KW-0812">Transmembrane</keyword>
<dbReference type="Pfam" id="PF16212">
    <property type="entry name" value="PhoLip_ATPase_C"/>
    <property type="match status" value="1"/>
</dbReference>
<feature type="binding site" evidence="14">
    <location>
        <position position="415"/>
    </location>
    <ligand>
        <name>ATP</name>
        <dbReference type="ChEBI" id="CHEBI:30616"/>
    </ligand>
</feature>
<dbReference type="Proteomes" id="UP000694546">
    <property type="component" value="Chromosome 10"/>
</dbReference>
<dbReference type="GO" id="GO:0000287">
    <property type="term" value="F:magnesium ion binding"/>
    <property type="evidence" value="ECO:0007669"/>
    <property type="project" value="UniProtKB-UniRule"/>
</dbReference>
<feature type="binding site" evidence="15">
    <location>
        <position position="796"/>
    </location>
    <ligand>
        <name>Mg(2+)</name>
        <dbReference type="ChEBI" id="CHEBI:18420"/>
    </ligand>
</feature>
<dbReference type="Gene3D" id="3.40.1110.10">
    <property type="entry name" value="Calcium-transporting ATPase, cytoplasmic domain N"/>
    <property type="match status" value="1"/>
</dbReference>
<evidence type="ECO:0000313" key="20">
    <source>
        <dbReference type="Proteomes" id="UP000694546"/>
    </source>
</evidence>
<feature type="binding site" evidence="14">
    <location>
        <position position="596"/>
    </location>
    <ligand>
        <name>ATP</name>
        <dbReference type="ChEBI" id="CHEBI:30616"/>
    </ligand>
</feature>
<dbReference type="Gene3D" id="2.70.150.10">
    <property type="entry name" value="Calcium-transporting ATPase, cytoplasmic transduction domain A"/>
    <property type="match status" value="1"/>
</dbReference>
<keyword evidence="20" id="KW-1185">Reference proteome</keyword>
<dbReference type="PRINTS" id="PR00119">
    <property type="entry name" value="CATATPASE"/>
</dbReference>
<feature type="binding site" evidence="14">
    <location>
        <position position="416"/>
    </location>
    <ligand>
        <name>ATP</name>
        <dbReference type="ChEBI" id="CHEBI:30616"/>
    </ligand>
</feature>
<keyword evidence="10 16" id="KW-1133">Transmembrane helix</keyword>
<evidence type="ECO:0000256" key="5">
    <source>
        <dbReference type="ARBA" id="ARBA00022723"/>
    </source>
</evidence>
<protein>
    <recommendedName>
        <fullName evidence="16">Phospholipid-transporting ATPase</fullName>
        <ecNumber evidence="16">7.6.2.1</ecNumber>
    </recommendedName>
</protein>
<evidence type="ECO:0000256" key="3">
    <source>
        <dbReference type="ARBA" id="ARBA00008109"/>
    </source>
</evidence>
<evidence type="ECO:0000256" key="2">
    <source>
        <dbReference type="ARBA" id="ARBA00004141"/>
    </source>
</evidence>
<evidence type="ECO:0000256" key="15">
    <source>
        <dbReference type="PIRSR" id="PIRSR606539-3"/>
    </source>
</evidence>
<dbReference type="InterPro" id="IPR008250">
    <property type="entry name" value="ATPase_P-typ_transduc_dom_A_sf"/>
</dbReference>
<dbReference type="SUPFAM" id="SSF56784">
    <property type="entry name" value="HAD-like"/>
    <property type="match status" value="1"/>
</dbReference>
<evidence type="ECO:0000256" key="1">
    <source>
        <dbReference type="ARBA" id="ARBA00001946"/>
    </source>
</evidence>
<feature type="binding site" evidence="14">
    <location>
        <position position="499"/>
    </location>
    <ligand>
        <name>ATP</name>
        <dbReference type="ChEBI" id="CHEBI:30616"/>
    </ligand>
</feature>
<evidence type="ECO:0000259" key="18">
    <source>
        <dbReference type="Pfam" id="PF16212"/>
    </source>
</evidence>
<evidence type="ECO:0000256" key="13">
    <source>
        <dbReference type="PIRSR" id="PIRSR606539-1"/>
    </source>
</evidence>
<dbReference type="InterPro" id="IPR006539">
    <property type="entry name" value="P-type_ATPase_IV"/>
</dbReference>
<evidence type="ECO:0000313" key="19">
    <source>
        <dbReference type="Ensembl" id="ENSGMOP00000065446.1"/>
    </source>
</evidence>
<feature type="transmembrane region" description="Helical" evidence="16">
    <location>
        <begin position="1020"/>
        <end position="1040"/>
    </location>
</feature>
<feature type="binding site" evidence="14">
    <location>
        <position position="563"/>
    </location>
    <ligand>
        <name>ATP</name>
        <dbReference type="ChEBI" id="CHEBI:30616"/>
    </ligand>
</feature>
<gene>
    <name evidence="19" type="primary">ATP8A1</name>
    <name evidence="19" type="synonym">atp8a1</name>
</gene>
<comment type="similarity">
    <text evidence="3 16">Belongs to the cation transport ATPase (P-type) (TC 3.A.3) family. Type IV subfamily.</text>
</comment>
<dbReference type="InterPro" id="IPR032630">
    <property type="entry name" value="P_typ_ATPase_c"/>
</dbReference>
<feature type="binding site" evidence="14">
    <location>
        <position position="540"/>
    </location>
    <ligand>
        <name>ATP</name>
        <dbReference type="ChEBI" id="CHEBI:30616"/>
    </ligand>
</feature>
<feature type="binding site" evidence="14">
    <location>
        <position position="678"/>
    </location>
    <ligand>
        <name>ATP</name>
        <dbReference type="ChEBI" id="CHEBI:30616"/>
    </ligand>
</feature>
<dbReference type="PANTHER" id="PTHR24092:SF221">
    <property type="entry name" value="PHOSPHOLIPID-TRANSPORTING ATPASE IA"/>
    <property type="match status" value="1"/>
</dbReference>
<feature type="binding site" evidence="14">
    <location>
        <position position="417"/>
    </location>
    <ligand>
        <name>ATP</name>
        <dbReference type="ChEBI" id="CHEBI:30616"/>
    </ligand>
</feature>
<dbReference type="GO" id="GO:0045332">
    <property type="term" value="P:phospholipid translocation"/>
    <property type="evidence" value="ECO:0007669"/>
    <property type="project" value="TreeGrafter"/>
</dbReference>
<dbReference type="GO" id="GO:0016887">
    <property type="term" value="F:ATP hydrolysis activity"/>
    <property type="evidence" value="ECO:0007669"/>
    <property type="project" value="InterPro"/>
</dbReference>
<dbReference type="InterPro" id="IPR001757">
    <property type="entry name" value="P_typ_ATPase"/>
</dbReference>
<evidence type="ECO:0000256" key="6">
    <source>
        <dbReference type="ARBA" id="ARBA00022741"/>
    </source>
</evidence>
<reference evidence="19" key="1">
    <citation type="submission" date="2025-08" db="UniProtKB">
        <authorList>
            <consortium name="Ensembl"/>
        </authorList>
    </citation>
    <scope>IDENTIFICATION</scope>
</reference>